<evidence type="ECO:0000313" key="2">
    <source>
        <dbReference type="EMBL" id="VEL17367.1"/>
    </source>
</evidence>
<feature type="compositionally biased region" description="Polar residues" evidence="1">
    <location>
        <begin position="1"/>
        <end position="10"/>
    </location>
</feature>
<feature type="compositionally biased region" description="Low complexity" evidence="1">
    <location>
        <begin position="18"/>
        <end position="32"/>
    </location>
</feature>
<dbReference type="Proteomes" id="UP000784294">
    <property type="component" value="Unassembled WGS sequence"/>
</dbReference>
<evidence type="ECO:0000313" key="3">
    <source>
        <dbReference type="Proteomes" id="UP000784294"/>
    </source>
</evidence>
<name>A0A448WQ56_9PLAT</name>
<reference evidence="2" key="1">
    <citation type="submission" date="2018-11" db="EMBL/GenBank/DDBJ databases">
        <authorList>
            <consortium name="Pathogen Informatics"/>
        </authorList>
    </citation>
    <scope>NUCLEOTIDE SEQUENCE</scope>
</reference>
<evidence type="ECO:0000256" key="1">
    <source>
        <dbReference type="SAM" id="MobiDB-lite"/>
    </source>
</evidence>
<keyword evidence="3" id="KW-1185">Reference proteome</keyword>
<feature type="region of interest" description="Disordered" evidence="1">
    <location>
        <begin position="1"/>
        <end position="41"/>
    </location>
</feature>
<protein>
    <submittedName>
        <fullName evidence="2">Uncharacterized protein</fullName>
    </submittedName>
</protein>
<accession>A0A448WQ56</accession>
<proteinExistence type="predicted"/>
<organism evidence="2 3">
    <name type="scientific">Protopolystoma xenopodis</name>
    <dbReference type="NCBI Taxonomy" id="117903"/>
    <lineage>
        <taxon>Eukaryota</taxon>
        <taxon>Metazoa</taxon>
        <taxon>Spiralia</taxon>
        <taxon>Lophotrochozoa</taxon>
        <taxon>Platyhelminthes</taxon>
        <taxon>Monogenea</taxon>
        <taxon>Polyopisthocotylea</taxon>
        <taxon>Polystomatidea</taxon>
        <taxon>Polystomatidae</taxon>
        <taxon>Protopolystoma</taxon>
    </lineage>
</organism>
<sequence length="94" mass="9820">MPRLDSISNFEESRQPERGSSSSGPSLDLPHSSLHESSPDVAAVAPASRPLGLALLPVEPNFSLAMSPAGARASNSRVPYPSSPLDASIRPDDI</sequence>
<comment type="caution">
    <text evidence="2">The sequence shown here is derived from an EMBL/GenBank/DDBJ whole genome shotgun (WGS) entry which is preliminary data.</text>
</comment>
<feature type="region of interest" description="Disordered" evidence="1">
    <location>
        <begin position="66"/>
        <end position="94"/>
    </location>
</feature>
<dbReference type="AlphaFoldDB" id="A0A448WQ56"/>
<gene>
    <name evidence="2" type="ORF">PXEA_LOCUS10807</name>
</gene>
<dbReference type="EMBL" id="CAAALY010032290">
    <property type="protein sequence ID" value="VEL17367.1"/>
    <property type="molecule type" value="Genomic_DNA"/>
</dbReference>